<dbReference type="AlphaFoldDB" id="A0AAD3H2R7"/>
<keyword evidence="1" id="KW-0472">Membrane</keyword>
<accession>A0AAD3H2R7</accession>
<evidence type="ECO:0008006" key="4">
    <source>
        <dbReference type="Google" id="ProtNLM"/>
    </source>
</evidence>
<evidence type="ECO:0000313" key="3">
    <source>
        <dbReference type="Proteomes" id="UP001054902"/>
    </source>
</evidence>
<keyword evidence="1" id="KW-0812">Transmembrane</keyword>
<comment type="caution">
    <text evidence="2">The sequence shown here is derived from an EMBL/GenBank/DDBJ whole genome shotgun (WGS) entry which is preliminary data.</text>
</comment>
<evidence type="ECO:0000313" key="2">
    <source>
        <dbReference type="EMBL" id="GFH47764.1"/>
    </source>
</evidence>
<keyword evidence="1" id="KW-1133">Transmembrane helix</keyword>
<feature type="transmembrane region" description="Helical" evidence="1">
    <location>
        <begin position="50"/>
        <end position="69"/>
    </location>
</feature>
<dbReference type="Proteomes" id="UP001054902">
    <property type="component" value="Unassembled WGS sequence"/>
</dbReference>
<dbReference type="Pfam" id="PF06961">
    <property type="entry name" value="DUF1294"/>
    <property type="match status" value="1"/>
</dbReference>
<keyword evidence="3" id="KW-1185">Reference proteome</keyword>
<evidence type="ECO:0000256" key="1">
    <source>
        <dbReference type="SAM" id="Phobius"/>
    </source>
</evidence>
<organism evidence="2 3">
    <name type="scientific">Chaetoceros tenuissimus</name>
    <dbReference type="NCBI Taxonomy" id="426638"/>
    <lineage>
        <taxon>Eukaryota</taxon>
        <taxon>Sar</taxon>
        <taxon>Stramenopiles</taxon>
        <taxon>Ochrophyta</taxon>
        <taxon>Bacillariophyta</taxon>
        <taxon>Coscinodiscophyceae</taxon>
        <taxon>Chaetocerotophycidae</taxon>
        <taxon>Chaetocerotales</taxon>
        <taxon>Chaetocerotaceae</taxon>
        <taxon>Chaetoceros</taxon>
    </lineage>
</organism>
<feature type="transmembrane region" description="Helical" evidence="1">
    <location>
        <begin position="12"/>
        <end position="29"/>
    </location>
</feature>
<dbReference type="InterPro" id="IPR010718">
    <property type="entry name" value="DUF1294"/>
</dbReference>
<reference evidence="2 3" key="1">
    <citation type="journal article" date="2021" name="Sci. Rep.">
        <title>The genome of the diatom Chaetoceros tenuissimus carries an ancient integrated fragment of an extant virus.</title>
        <authorList>
            <person name="Hongo Y."/>
            <person name="Kimura K."/>
            <person name="Takaki Y."/>
            <person name="Yoshida Y."/>
            <person name="Baba S."/>
            <person name="Kobayashi G."/>
            <person name="Nagasaki K."/>
            <person name="Hano T."/>
            <person name="Tomaru Y."/>
        </authorList>
    </citation>
    <scope>NUCLEOTIDE SEQUENCE [LARGE SCALE GENOMIC DNA]</scope>
    <source>
        <strain evidence="2 3">NIES-3715</strain>
    </source>
</reference>
<sequence length="102" mass="12044">MDYITLETIFPFGFSLKLQLFAFAIILYDKFISKTINRGSKRISRIPESGFYFLAFTGGIIGLYLGMQICRHKTSHQKRYFRRKLYVSAFLVPFLFKFCFNV</sequence>
<name>A0AAD3H2R7_9STRA</name>
<gene>
    <name evidence="2" type="ORF">CTEN210_04239</name>
</gene>
<proteinExistence type="predicted"/>
<dbReference type="EMBL" id="BLLK01000023">
    <property type="protein sequence ID" value="GFH47764.1"/>
    <property type="molecule type" value="Genomic_DNA"/>
</dbReference>
<protein>
    <recommendedName>
        <fullName evidence="4">DUF1294 domain-containing protein</fullName>
    </recommendedName>
</protein>